<feature type="compositionally biased region" description="Basic and acidic residues" evidence="1">
    <location>
        <begin position="98"/>
        <end position="113"/>
    </location>
</feature>
<evidence type="ECO:0000313" key="2">
    <source>
        <dbReference type="EMBL" id="GAC98478.1"/>
    </source>
</evidence>
<dbReference type="RefSeq" id="XP_012192065.1">
    <property type="nucleotide sequence ID" value="XM_012336675.1"/>
</dbReference>
<dbReference type="Proteomes" id="UP000014071">
    <property type="component" value="Unassembled WGS sequence"/>
</dbReference>
<protein>
    <submittedName>
        <fullName evidence="2">Uncharacterized protein</fullName>
    </submittedName>
</protein>
<keyword evidence="3" id="KW-1185">Reference proteome</keyword>
<sequence>MSNVQEQVRHVFQMSPSGSVHVGWHKEAKASGYADRTSRSVNRPLKRLTGAVLTWSRSFVYTIRICRDESRRLAPGACCGPLLPSCQPFRLPMQGYDSGRDPLENDSRDDRAVMEPSSGT</sequence>
<evidence type="ECO:0000256" key="1">
    <source>
        <dbReference type="SAM" id="MobiDB-lite"/>
    </source>
</evidence>
<dbReference type="GeneID" id="24111344"/>
<evidence type="ECO:0000313" key="3">
    <source>
        <dbReference type="Proteomes" id="UP000014071"/>
    </source>
</evidence>
<dbReference type="HOGENOM" id="CLU_2050672_0_0_1"/>
<dbReference type="EMBL" id="DF238820">
    <property type="protein sequence ID" value="GAC98478.1"/>
    <property type="molecule type" value="Genomic_DNA"/>
</dbReference>
<gene>
    <name evidence="2" type="ORF">PHSY_006072</name>
</gene>
<name>R9PAQ4_PSEHS</name>
<proteinExistence type="predicted"/>
<reference evidence="3" key="1">
    <citation type="journal article" date="2013" name="Genome Announc.">
        <title>Draft genome sequence of the basidiomycetous yeast-like fungus Pseudozyma hubeiensis SY62, which produces an abundant amount of the biosurfactant mannosylerythritol lipids.</title>
        <authorList>
            <person name="Konishi M."/>
            <person name="Hatada Y."/>
            <person name="Horiuchi J."/>
        </authorList>
    </citation>
    <scope>NUCLEOTIDE SEQUENCE [LARGE SCALE GENOMIC DNA]</scope>
    <source>
        <strain evidence="3">SY62</strain>
    </source>
</reference>
<dbReference type="AlphaFoldDB" id="R9PAQ4"/>
<accession>R9PAQ4</accession>
<organism evidence="2 3">
    <name type="scientific">Pseudozyma hubeiensis (strain SY62)</name>
    <name type="common">Yeast</name>
    <dbReference type="NCBI Taxonomy" id="1305764"/>
    <lineage>
        <taxon>Eukaryota</taxon>
        <taxon>Fungi</taxon>
        <taxon>Dikarya</taxon>
        <taxon>Basidiomycota</taxon>
        <taxon>Ustilaginomycotina</taxon>
        <taxon>Ustilaginomycetes</taxon>
        <taxon>Ustilaginales</taxon>
        <taxon>Ustilaginaceae</taxon>
        <taxon>Pseudozyma</taxon>
    </lineage>
</organism>
<feature type="region of interest" description="Disordered" evidence="1">
    <location>
        <begin position="94"/>
        <end position="120"/>
    </location>
</feature>